<dbReference type="STRING" id="665467.SAMN02982931_00203"/>
<reference evidence="1 2" key="1">
    <citation type="submission" date="2016-10" db="EMBL/GenBank/DDBJ databases">
        <authorList>
            <person name="de Groot N.N."/>
        </authorList>
    </citation>
    <scope>NUCLEOTIDE SEQUENCE [LARGE SCALE GENOMIC DNA]</scope>
    <source>
        <strain evidence="1 2">ATCC 35022</strain>
    </source>
</reference>
<dbReference type="RefSeq" id="WP_139167726.1">
    <property type="nucleotide sequence ID" value="NZ_FMXQ01000001.1"/>
</dbReference>
<protein>
    <submittedName>
        <fullName evidence="1">Uncharacterized protein</fullName>
    </submittedName>
</protein>
<dbReference type="OrthoDB" id="1496333at2"/>
<name>A0A1G6A5M6_9HYPH</name>
<evidence type="ECO:0000313" key="1">
    <source>
        <dbReference type="EMBL" id="SDB03727.1"/>
    </source>
</evidence>
<keyword evidence="2" id="KW-1185">Reference proteome</keyword>
<dbReference type="EMBL" id="FMXQ01000001">
    <property type="protein sequence ID" value="SDB03727.1"/>
    <property type="molecule type" value="Genomic_DNA"/>
</dbReference>
<dbReference type="Proteomes" id="UP000199071">
    <property type="component" value="Unassembled WGS sequence"/>
</dbReference>
<evidence type="ECO:0000313" key="2">
    <source>
        <dbReference type="Proteomes" id="UP000199071"/>
    </source>
</evidence>
<proteinExistence type="predicted"/>
<sequence>MGIDSKSDTVLQENCGAIGPFEVSIIRSHERATKAFTLEANGKIKKEGEPPLSRGQAFRGQLRDGEHLADTLEKTKTNEVYVPRQMQKPGDGHLLTTRAKLDANPSCITRTKDQFLYNAGQPAAMVLDIDYASWPDHIKAKVTTAGGIFAVLTLLVPELAGAELVWRHSVSSGIRCKRTGERTGIRGLHFWIFVKDGGDARRFSVVLFNRLLLAGYGFIFPGTDGKAHLRTLVDKAASGDGSRLVYEAHAELLNPALEHEAGVRRPRVRKGHVLDTTCLADLTGEEADELLAIENALRGTVKLSPGTGGVRSSRAADQGLTAKGRAIVRLRGDCIIHLDTGKKVRASDIFLAPAAYHRATCADPDEPAYGGGRNKAVIYSDNPRAIRIESEAHGGISYRITLTAADVLRIIERQNHEA</sequence>
<gene>
    <name evidence="1" type="ORF">SAMN02982931_00203</name>
</gene>
<organism evidence="1 2">
    <name type="scientific">Bauldia litoralis</name>
    <dbReference type="NCBI Taxonomy" id="665467"/>
    <lineage>
        <taxon>Bacteria</taxon>
        <taxon>Pseudomonadati</taxon>
        <taxon>Pseudomonadota</taxon>
        <taxon>Alphaproteobacteria</taxon>
        <taxon>Hyphomicrobiales</taxon>
        <taxon>Kaistiaceae</taxon>
        <taxon>Bauldia</taxon>
    </lineage>
</organism>
<dbReference type="AlphaFoldDB" id="A0A1G6A5M6"/>
<accession>A0A1G6A5M6</accession>